<name>A0A9P4PWG0_9PLEO</name>
<accession>A0A9P4PWG0</accession>
<evidence type="ECO:0000313" key="2">
    <source>
        <dbReference type="EMBL" id="KAF2450056.1"/>
    </source>
</evidence>
<dbReference type="OrthoDB" id="5404921at2759"/>
<feature type="region of interest" description="Disordered" evidence="1">
    <location>
        <begin position="19"/>
        <end position="52"/>
    </location>
</feature>
<keyword evidence="3" id="KW-1185">Reference proteome</keyword>
<dbReference type="AlphaFoldDB" id="A0A9P4PWG0"/>
<gene>
    <name evidence="2" type="ORF">P171DRAFT_428151</name>
</gene>
<dbReference type="EMBL" id="MU001494">
    <property type="protein sequence ID" value="KAF2450056.1"/>
    <property type="molecule type" value="Genomic_DNA"/>
</dbReference>
<protein>
    <submittedName>
        <fullName evidence="2">Uncharacterized protein</fullName>
    </submittedName>
</protein>
<organism evidence="2 3">
    <name type="scientific">Karstenula rhodostoma CBS 690.94</name>
    <dbReference type="NCBI Taxonomy" id="1392251"/>
    <lineage>
        <taxon>Eukaryota</taxon>
        <taxon>Fungi</taxon>
        <taxon>Dikarya</taxon>
        <taxon>Ascomycota</taxon>
        <taxon>Pezizomycotina</taxon>
        <taxon>Dothideomycetes</taxon>
        <taxon>Pleosporomycetidae</taxon>
        <taxon>Pleosporales</taxon>
        <taxon>Massarineae</taxon>
        <taxon>Didymosphaeriaceae</taxon>
        <taxon>Karstenula</taxon>
    </lineage>
</organism>
<dbReference type="Proteomes" id="UP000799764">
    <property type="component" value="Unassembled WGS sequence"/>
</dbReference>
<reference evidence="2" key="1">
    <citation type="journal article" date="2020" name="Stud. Mycol.">
        <title>101 Dothideomycetes genomes: a test case for predicting lifestyles and emergence of pathogens.</title>
        <authorList>
            <person name="Haridas S."/>
            <person name="Albert R."/>
            <person name="Binder M."/>
            <person name="Bloem J."/>
            <person name="Labutti K."/>
            <person name="Salamov A."/>
            <person name="Andreopoulos B."/>
            <person name="Baker S."/>
            <person name="Barry K."/>
            <person name="Bills G."/>
            <person name="Bluhm B."/>
            <person name="Cannon C."/>
            <person name="Castanera R."/>
            <person name="Culley D."/>
            <person name="Daum C."/>
            <person name="Ezra D."/>
            <person name="Gonzalez J."/>
            <person name="Henrissat B."/>
            <person name="Kuo A."/>
            <person name="Liang C."/>
            <person name="Lipzen A."/>
            <person name="Lutzoni F."/>
            <person name="Magnuson J."/>
            <person name="Mondo S."/>
            <person name="Nolan M."/>
            <person name="Ohm R."/>
            <person name="Pangilinan J."/>
            <person name="Park H.-J."/>
            <person name="Ramirez L."/>
            <person name="Alfaro M."/>
            <person name="Sun H."/>
            <person name="Tritt A."/>
            <person name="Yoshinaga Y."/>
            <person name="Zwiers L.-H."/>
            <person name="Turgeon B."/>
            <person name="Goodwin S."/>
            <person name="Spatafora J."/>
            <person name="Crous P."/>
            <person name="Grigoriev I."/>
        </authorList>
    </citation>
    <scope>NUCLEOTIDE SEQUENCE</scope>
    <source>
        <strain evidence="2">CBS 690.94</strain>
    </source>
</reference>
<evidence type="ECO:0000313" key="3">
    <source>
        <dbReference type="Proteomes" id="UP000799764"/>
    </source>
</evidence>
<feature type="compositionally biased region" description="Polar residues" evidence="1">
    <location>
        <begin position="19"/>
        <end position="30"/>
    </location>
</feature>
<proteinExistence type="predicted"/>
<sequence>MADRCPVCNGWMNTTRGSVHSCPGKSSATVKSEPALVESSKDEVPQLVLASK</sequence>
<evidence type="ECO:0000256" key="1">
    <source>
        <dbReference type="SAM" id="MobiDB-lite"/>
    </source>
</evidence>
<comment type="caution">
    <text evidence="2">The sequence shown here is derived from an EMBL/GenBank/DDBJ whole genome shotgun (WGS) entry which is preliminary data.</text>
</comment>